<proteinExistence type="predicted"/>
<keyword evidence="4" id="KW-0808">Transferase</keyword>
<dbReference type="InterPro" id="IPR016024">
    <property type="entry name" value="ARM-type_fold"/>
</dbReference>
<dbReference type="InterPro" id="IPR013083">
    <property type="entry name" value="Znf_RING/FYVE/PHD"/>
</dbReference>
<evidence type="ECO:0000256" key="4">
    <source>
        <dbReference type="ARBA" id="ARBA00022679"/>
    </source>
</evidence>
<dbReference type="PROSITE" id="PS51698">
    <property type="entry name" value="U_BOX"/>
    <property type="match status" value="1"/>
</dbReference>
<dbReference type="CDD" id="cd21037">
    <property type="entry name" value="MLKL_NTD"/>
    <property type="match status" value="1"/>
</dbReference>
<dbReference type="SUPFAM" id="SSF48371">
    <property type="entry name" value="ARM repeat"/>
    <property type="match status" value="2"/>
</dbReference>
<evidence type="ECO:0000259" key="8">
    <source>
        <dbReference type="PROSITE" id="PS51698"/>
    </source>
</evidence>
<dbReference type="Gene3D" id="1.20.930.20">
    <property type="entry name" value="Adaptor protein Cbl, N-terminal domain"/>
    <property type="match status" value="1"/>
</dbReference>
<dbReference type="SMART" id="SM00185">
    <property type="entry name" value="ARM"/>
    <property type="match status" value="6"/>
</dbReference>
<protein>
    <recommendedName>
        <fullName evidence="3">RING-type E3 ubiquitin transferase</fullName>
        <ecNumber evidence="3">2.3.2.27</ecNumber>
    </recommendedName>
</protein>
<feature type="coiled-coil region" evidence="7">
    <location>
        <begin position="61"/>
        <end position="88"/>
    </location>
</feature>
<dbReference type="GO" id="GO:0016567">
    <property type="term" value="P:protein ubiquitination"/>
    <property type="evidence" value="ECO:0007669"/>
    <property type="project" value="UniProtKB-UniPathway"/>
</dbReference>
<accession>A0A8K0HQN5</accession>
<dbReference type="InterPro" id="IPR036537">
    <property type="entry name" value="Adaptor_Cbl_N_dom_sf"/>
</dbReference>
<keyword evidence="5" id="KW-0677">Repeat</keyword>
<dbReference type="InterPro" id="IPR059179">
    <property type="entry name" value="MLKL-like_MCAfunc"/>
</dbReference>
<dbReference type="PANTHER" id="PTHR45958">
    <property type="entry name" value="RING-TYPE E3 UBIQUITIN TRANSFERASE"/>
    <property type="match status" value="1"/>
</dbReference>
<dbReference type="InterPro" id="IPR011989">
    <property type="entry name" value="ARM-like"/>
</dbReference>
<name>A0A8K0HQN5_9ROSA</name>
<dbReference type="EMBL" id="VOIH02000001">
    <property type="protein sequence ID" value="KAF3456911.1"/>
    <property type="molecule type" value="Genomic_DNA"/>
</dbReference>
<dbReference type="PANTHER" id="PTHR45958:SF15">
    <property type="entry name" value="RING-TYPE E3 UBIQUITIN TRANSFERASE"/>
    <property type="match status" value="1"/>
</dbReference>
<dbReference type="OrthoDB" id="1897399at2759"/>
<dbReference type="PROSITE" id="PS50176">
    <property type="entry name" value="ARM_REPEAT"/>
    <property type="match status" value="1"/>
</dbReference>
<dbReference type="AlphaFoldDB" id="A0A8K0HQN5"/>
<dbReference type="InterPro" id="IPR000225">
    <property type="entry name" value="Armadillo"/>
</dbReference>
<dbReference type="SMART" id="SM00504">
    <property type="entry name" value="Ubox"/>
    <property type="match status" value="1"/>
</dbReference>
<dbReference type="Proteomes" id="UP000796880">
    <property type="component" value="Unassembled WGS sequence"/>
</dbReference>
<evidence type="ECO:0000256" key="5">
    <source>
        <dbReference type="ARBA" id="ARBA00022737"/>
    </source>
</evidence>
<reference evidence="9" key="1">
    <citation type="submission" date="2020-03" db="EMBL/GenBank/DDBJ databases">
        <title>A high-quality chromosome-level genome assembly of a woody plant with both climbing and erect habits, Rhamnella rubrinervis.</title>
        <authorList>
            <person name="Lu Z."/>
            <person name="Yang Y."/>
            <person name="Zhu X."/>
            <person name="Sun Y."/>
        </authorList>
    </citation>
    <scope>NUCLEOTIDE SEQUENCE</scope>
    <source>
        <strain evidence="9">BYM</strain>
        <tissue evidence="9">Leaf</tissue>
    </source>
</reference>
<sequence>MALELIPIGTILSVLTNQIIKTAHAAKDIVYEKESFKVLSKHLLDIEPVLMELQRQELNNSQAARLALESLEADVKKANNLVEKYKNRARFYLLVRCRHIVQEVQEVTRDIGRSLASLSLANTEVLSSISDQVNRLQNEMQRVEFEASHSQLQIVEKLRQGLIEQKLDQDFANDMLEQIAMAVGVPVEPSEISKELANFRKDKEEAASRKERAEVFFLEQVIELLSRADAARDFEEVKKQYEQRVQAIERYDSREEYVIPLSSFLCRINGTVMVDPVSLCTGTTCERAAITAWFESGEGTDPETGELLEDTSLRTNLPLRQSIEEWRERNYCLMIRSSKVKLSSGVDASVEEALNQMRNLMRENSINKDWIAVEGLNDIVITILGNSHNKDVKRKILITLKDFVEGHARNKEKMVESQGWDHIIPCLGRDPIISKAAVELLYELLQNRSGWDMSACRKLSQQCSAIIFLVTLLKGPVQESAEIAEKILLKLFDVDDEIIASAARAGWYKPLIDRIIHGSESSRISMVQKVVNMELVDLDLRLLGEEGIIPHLIEMASGNIEAKELSLSALVKLSGCRANKELIAAAGGVHFIVNLMFSSHQRSIIIVRCCELLEKISSDDDGVKYFVDEDGNQLDLEEIVTNLLTLQQNPNSAHNVRRPALNALLGVCKFEARLVKKAVLTVNGVSLVLPFLDDSDSEIREIAINLLFLFSQHEPEGVVEYLLRPRRLEALVGFLENEDKDDVKMAAAGLLANLPKSERSLTTKLIELDGLQALINILRNGTMEAKENALSALFRFTDPTNLESQRILVEAGAYPLLVNFLRANSVTAKARAAALIGNLSMNSQKLTVVSKSAFCWCFRPSGIPSCAAHGEVHETAYEAIQTLSTLVHEGYPQRGANVLHKYEAIIPILDILSWGTDSLKEEALGLLEKVFVSKEMAENYGSKARFLLVGLTGRNIQADGHLMRKAARVLSLLERYSKSSTSIIPGL</sequence>
<dbReference type="Gene3D" id="1.25.10.10">
    <property type="entry name" value="Leucine-rich Repeat Variant"/>
    <property type="match status" value="3"/>
</dbReference>
<dbReference type="Pfam" id="PF04564">
    <property type="entry name" value="U-box"/>
    <property type="match status" value="1"/>
</dbReference>
<dbReference type="Gene3D" id="3.30.40.10">
    <property type="entry name" value="Zinc/RING finger domain, C3HC4 (zinc finger)"/>
    <property type="match status" value="1"/>
</dbReference>
<keyword evidence="10" id="KW-1185">Reference proteome</keyword>
<dbReference type="InterPro" id="IPR052608">
    <property type="entry name" value="U-box_domain_protein"/>
</dbReference>
<comment type="catalytic activity">
    <reaction evidence="1">
        <text>S-ubiquitinyl-[E2 ubiquitin-conjugating enzyme]-L-cysteine + [acceptor protein]-L-lysine = [E2 ubiquitin-conjugating enzyme]-L-cysteine + N(6)-ubiquitinyl-[acceptor protein]-L-lysine.</text>
        <dbReference type="EC" id="2.3.2.27"/>
    </reaction>
</comment>
<dbReference type="GO" id="GO:0007166">
    <property type="term" value="P:cell surface receptor signaling pathway"/>
    <property type="evidence" value="ECO:0007669"/>
    <property type="project" value="InterPro"/>
</dbReference>
<evidence type="ECO:0000256" key="2">
    <source>
        <dbReference type="ARBA" id="ARBA00004906"/>
    </source>
</evidence>
<evidence type="ECO:0000313" key="9">
    <source>
        <dbReference type="EMBL" id="KAF3456911.1"/>
    </source>
</evidence>
<dbReference type="GO" id="GO:0061630">
    <property type="term" value="F:ubiquitin protein ligase activity"/>
    <property type="evidence" value="ECO:0007669"/>
    <property type="project" value="UniProtKB-EC"/>
</dbReference>
<organism evidence="9 10">
    <name type="scientific">Rhamnella rubrinervis</name>
    <dbReference type="NCBI Taxonomy" id="2594499"/>
    <lineage>
        <taxon>Eukaryota</taxon>
        <taxon>Viridiplantae</taxon>
        <taxon>Streptophyta</taxon>
        <taxon>Embryophyta</taxon>
        <taxon>Tracheophyta</taxon>
        <taxon>Spermatophyta</taxon>
        <taxon>Magnoliopsida</taxon>
        <taxon>eudicotyledons</taxon>
        <taxon>Gunneridae</taxon>
        <taxon>Pentapetalae</taxon>
        <taxon>rosids</taxon>
        <taxon>fabids</taxon>
        <taxon>Rosales</taxon>
        <taxon>Rhamnaceae</taxon>
        <taxon>rhamnoid group</taxon>
        <taxon>Rhamneae</taxon>
        <taxon>Rhamnella</taxon>
    </lineage>
</organism>
<feature type="repeat" description="ARM" evidence="6">
    <location>
        <begin position="726"/>
        <end position="754"/>
    </location>
</feature>
<evidence type="ECO:0000256" key="7">
    <source>
        <dbReference type="SAM" id="Coils"/>
    </source>
</evidence>
<feature type="domain" description="U-box" evidence="8">
    <location>
        <begin position="259"/>
        <end position="333"/>
    </location>
</feature>
<feature type="coiled-coil region" evidence="7">
    <location>
        <begin position="126"/>
        <end position="153"/>
    </location>
</feature>
<dbReference type="InterPro" id="IPR003613">
    <property type="entry name" value="Ubox_domain"/>
</dbReference>
<keyword evidence="7" id="KW-0175">Coiled coil</keyword>
<comment type="pathway">
    <text evidence="2">Protein modification; protein ubiquitination.</text>
</comment>
<dbReference type="SUPFAM" id="SSF57850">
    <property type="entry name" value="RING/U-box"/>
    <property type="match status" value="1"/>
</dbReference>
<evidence type="ECO:0000256" key="1">
    <source>
        <dbReference type="ARBA" id="ARBA00000900"/>
    </source>
</evidence>
<dbReference type="UniPathway" id="UPA00143"/>
<evidence type="ECO:0000256" key="6">
    <source>
        <dbReference type="PROSITE-ProRule" id="PRU00259"/>
    </source>
</evidence>
<gene>
    <name evidence="9" type="ORF">FNV43_RR01565</name>
</gene>
<comment type="caution">
    <text evidence="9">The sequence shown here is derived from an EMBL/GenBank/DDBJ whole genome shotgun (WGS) entry which is preliminary data.</text>
</comment>
<dbReference type="EC" id="2.3.2.27" evidence="3"/>
<evidence type="ECO:0000256" key="3">
    <source>
        <dbReference type="ARBA" id="ARBA00012483"/>
    </source>
</evidence>
<evidence type="ECO:0000313" key="10">
    <source>
        <dbReference type="Proteomes" id="UP000796880"/>
    </source>
</evidence>